<accession>A0A7Y0L7T0</accession>
<organism evidence="1 2">
    <name type="scientific">Sulfobacillus harzensis</name>
    <dbReference type="NCBI Taxonomy" id="2729629"/>
    <lineage>
        <taxon>Bacteria</taxon>
        <taxon>Bacillati</taxon>
        <taxon>Bacillota</taxon>
        <taxon>Clostridia</taxon>
        <taxon>Eubacteriales</taxon>
        <taxon>Clostridiales Family XVII. Incertae Sedis</taxon>
        <taxon>Sulfobacillus</taxon>
    </lineage>
</organism>
<keyword evidence="2" id="KW-1185">Reference proteome</keyword>
<dbReference type="EMBL" id="JABBVZ010000171">
    <property type="protein sequence ID" value="NMP24897.1"/>
    <property type="molecule type" value="Genomic_DNA"/>
</dbReference>
<dbReference type="RefSeq" id="WP_169103102.1">
    <property type="nucleotide sequence ID" value="NZ_JABBVZ010000171.1"/>
</dbReference>
<reference evidence="1 2" key="1">
    <citation type="submission" date="2020-04" db="EMBL/GenBank/DDBJ databases">
        <authorList>
            <person name="Zhang R."/>
            <person name="Schippers A."/>
        </authorList>
    </citation>
    <scope>NUCLEOTIDE SEQUENCE [LARGE SCALE GENOMIC DNA]</scope>
    <source>
        <strain evidence="1 2">DSM 109850</strain>
    </source>
</reference>
<comment type="caution">
    <text evidence="1">The sequence shown here is derived from an EMBL/GenBank/DDBJ whole genome shotgun (WGS) entry which is preliminary data.</text>
</comment>
<gene>
    <name evidence="1" type="ORF">HIJ39_21560</name>
</gene>
<protein>
    <submittedName>
        <fullName evidence="1">Uncharacterized protein</fullName>
    </submittedName>
</protein>
<dbReference type="Proteomes" id="UP000533476">
    <property type="component" value="Unassembled WGS sequence"/>
</dbReference>
<evidence type="ECO:0000313" key="1">
    <source>
        <dbReference type="EMBL" id="NMP24897.1"/>
    </source>
</evidence>
<dbReference type="AlphaFoldDB" id="A0A7Y0L7T0"/>
<name>A0A7Y0L7T0_9FIRM</name>
<proteinExistence type="predicted"/>
<evidence type="ECO:0000313" key="2">
    <source>
        <dbReference type="Proteomes" id="UP000533476"/>
    </source>
</evidence>
<sequence>MSFAFLASLLLTQYAPPPPTSNLSPRPNFNRTCAEWGLQSHACLVDTVRALDNARRKEGIGPIYLPRNWTNLTPADQIFVITNLERIARSEHPLPGLTASLNRVAKRGAARGTDPILRSPAGPALSIWAEGVGPLASDYGWMYDDGWNGPLRRTPNLACTSATATGCWGHRDNILAEWSRRLLAGRPGTWYLIAGAAQVPTITRTVLPIDRSITEDSDAMIVTAVEQPPHYVYTWAQAVAEGAGSAAKGWNPAAVPRPLEEAGTWIRTHARDVLVGVIVVGLLALTATRQGRRPRPKKVYRLSRFRRRRSRP</sequence>